<dbReference type="PANTHER" id="PTHR43798:SF29">
    <property type="entry name" value="AB HYDROLASE-1 DOMAIN-CONTAINING PROTEIN"/>
    <property type="match status" value="1"/>
</dbReference>
<dbReference type="EMBL" id="JAYXHS010000001">
    <property type="protein sequence ID" value="MEC5384813.1"/>
    <property type="molecule type" value="Genomic_DNA"/>
</dbReference>
<evidence type="ECO:0000313" key="2">
    <source>
        <dbReference type="EMBL" id="MEC5384813.1"/>
    </source>
</evidence>
<proteinExistence type="predicted"/>
<organism evidence="2 3">
    <name type="scientific">Uliginosibacterium silvisoli</name>
    <dbReference type="NCBI Taxonomy" id="3114758"/>
    <lineage>
        <taxon>Bacteria</taxon>
        <taxon>Pseudomonadati</taxon>
        <taxon>Pseudomonadota</taxon>
        <taxon>Betaproteobacteria</taxon>
        <taxon>Rhodocyclales</taxon>
        <taxon>Zoogloeaceae</taxon>
        <taxon>Uliginosibacterium</taxon>
    </lineage>
</organism>
<evidence type="ECO:0000313" key="3">
    <source>
        <dbReference type="Proteomes" id="UP001331561"/>
    </source>
</evidence>
<feature type="domain" description="AB hydrolase-1" evidence="1">
    <location>
        <begin position="12"/>
        <end position="229"/>
    </location>
</feature>
<protein>
    <submittedName>
        <fullName evidence="2">Alpha/beta fold hydrolase</fullName>
    </submittedName>
</protein>
<comment type="caution">
    <text evidence="2">The sequence shown here is derived from an EMBL/GenBank/DDBJ whole genome shotgun (WGS) entry which is preliminary data.</text>
</comment>
<dbReference type="InterPro" id="IPR029058">
    <property type="entry name" value="AB_hydrolase_fold"/>
</dbReference>
<dbReference type="InterPro" id="IPR000073">
    <property type="entry name" value="AB_hydrolase_1"/>
</dbReference>
<dbReference type="SUPFAM" id="SSF53474">
    <property type="entry name" value="alpha/beta-Hydrolases"/>
    <property type="match status" value="1"/>
</dbReference>
<sequence>MSQKPEELLPLVLLPGLVCDARMWAPQVAGLADIASTSVGDLSVADNMEALAASVLQRAPAGSFALAGLSMGGYVALEIMRQAPERVLGLALLDTTARPDTPESTGNRHKAMARAENDFTGVLTDLLPKLIHPDQLHDKSITDVHMQMGADAGKDVFKRQQTAIIGRIDSRPTLSRIRCPTLVLCGREDLITPVEVHEEMAAGIRGSTLQLIARCGHLSTLGRPADVTAAMRRWLSSLPAAD</sequence>
<keyword evidence="3" id="KW-1185">Reference proteome</keyword>
<dbReference type="InterPro" id="IPR050266">
    <property type="entry name" value="AB_hydrolase_sf"/>
</dbReference>
<dbReference type="PRINTS" id="PR00111">
    <property type="entry name" value="ABHYDROLASE"/>
</dbReference>
<gene>
    <name evidence="2" type="ORF">VVD49_03720</name>
</gene>
<dbReference type="Pfam" id="PF12697">
    <property type="entry name" value="Abhydrolase_6"/>
    <property type="match status" value="1"/>
</dbReference>
<evidence type="ECO:0000259" key="1">
    <source>
        <dbReference type="Pfam" id="PF12697"/>
    </source>
</evidence>
<dbReference type="RefSeq" id="WP_327597780.1">
    <property type="nucleotide sequence ID" value="NZ_JAYXHS010000001.1"/>
</dbReference>
<dbReference type="Gene3D" id="3.40.50.1820">
    <property type="entry name" value="alpha/beta hydrolase"/>
    <property type="match status" value="1"/>
</dbReference>
<dbReference type="GO" id="GO:0016787">
    <property type="term" value="F:hydrolase activity"/>
    <property type="evidence" value="ECO:0007669"/>
    <property type="project" value="UniProtKB-KW"/>
</dbReference>
<accession>A0ABU6JYQ5</accession>
<name>A0ABU6JYQ5_9RHOO</name>
<dbReference type="Proteomes" id="UP001331561">
    <property type="component" value="Unassembled WGS sequence"/>
</dbReference>
<dbReference type="PANTHER" id="PTHR43798">
    <property type="entry name" value="MONOACYLGLYCEROL LIPASE"/>
    <property type="match status" value="1"/>
</dbReference>
<reference evidence="2 3" key="1">
    <citation type="submission" date="2024-01" db="EMBL/GenBank/DDBJ databases">
        <title>Uliginosibacterium soil sp. nov.</title>
        <authorList>
            <person name="Lv Y."/>
        </authorList>
    </citation>
    <scope>NUCLEOTIDE SEQUENCE [LARGE SCALE GENOMIC DNA]</scope>
    <source>
        <strain evidence="2 3">H3</strain>
    </source>
</reference>
<keyword evidence="2" id="KW-0378">Hydrolase</keyword>